<feature type="chain" id="PRO_5035323501" evidence="2">
    <location>
        <begin position="37"/>
        <end position="101"/>
    </location>
</feature>
<evidence type="ECO:0000256" key="1">
    <source>
        <dbReference type="SAM" id="MobiDB-lite"/>
    </source>
</evidence>
<dbReference type="EMBL" id="QNUK01000274">
    <property type="protein sequence ID" value="KAF5896483.1"/>
    <property type="molecule type" value="Genomic_DNA"/>
</dbReference>
<feature type="non-terminal residue" evidence="3">
    <location>
        <position position="101"/>
    </location>
</feature>
<name>A0A8J4TXS1_CLAMG</name>
<evidence type="ECO:0000313" key="3">
    <source>
        <dbReference type="EMBL" id="KAF5896483.1"/>
    </source>
</evidence>
<dbReference type="Proteomes" id="UP000727407">
    <property type="component" value="Unassembled WGS sequence"/>
</dbReference>
<keyword evidence="3" id="KW-0472">Membrane</keyword>
<reference evidence="3" key="1">
    <citation type="submission" date="2020-07" db="EMBL/GenBank/DDBJ databases">
        <title>Clarias magur genome sequencing, assembly and annotation.</title>
        <authorList>
            <person name="Kushwaha B."/>
            <person name="Kumar R."/>
            <person name="Das P."/>
            <person name="Joshi C.G."/>
            <person name="Kumar D."/>
            <person name="Nagpure N.S."/>
            <person name="Pandey M."/>
            <person name="Agarwal S."/>
            <person name="Srivastava S."/>
            <person name="Singh M."/>
            <person name="Sahoo L."/>
            <person name="Jayasankar P."/>
            <person name="Meher P.K."/>
            <person name="Koringa P.G."/>
            <person name="Iquebal M.A."/>
            <person name="Das S.P."/>
            <person name="Bit A."/>
            <person name="Patnaik S."/>
            <person name="Patel N."/>
            <person name="Shah T.M."/>
            <person name="Hinsu A."/>
            <person name="Jena J.K."/>
        </authorList>
    </citation>
    <scope>NUCLEOTIDE SEQUENCE</scope>
    <source>
        <strain evidence="3">CIFAMagur01</strain>
        <tissue evidence="3">Testis</tissue>
    </source>
</reference>
<organism evidence="3 4">
    <name type="scientific">Clarias magur</name>
    <name type="common">Asian catfish</name>
    <name type="synonym">Macropteronotus magur</name>
    <dbReference type="NCBI Taxonomy" id="1594786"/>
    <lineage>
        <taxon>Eukaryota</taxon>
        <taxon>Metazoa</taxon>
        <taxon>Chordata</taxon>
        <taxon>Craniata</taxon>
        <taxon>Vertebrata</taxon>
        <taxon>Euteleostomi</taxon>
        <taxon>Actinopterygii</taxon>
        <taxon>Neopterygii</taxon>
        <taxon>Teleostei</taxon>
        <taxon>Ostariophysi</taxon>
        <taxon>Siluriformes</taxon>
        <taxon>Clariidae</taxon>
        <taxon>Clarias</taxon>
    </lineage>
</organism>
<keyword evidence="4" id="KW-1185">Reference proteome</keyword>
<gene>
    <name evidence="3" type="primary">sidt2</name>
    <name evidence="3" type="ORF">DAT39_013812</name>
</gene>
<keyword evidence="2" id="KW-0732">Signal</keyword>
<dbReference type="AlphaFoldDB" id="A0A8J4TXS1"/>
<accession>A0A8J4TXS1</accession>
<comment type="caution">
    <text evidence="3">The sequence shown here is derived from an EMBL/GenBank/DDBJ whole genome shotgun (WGS) entry which is preliminary data.</text>
</comment>
<sequence length="101" mass="11460">MASCWKDNHCAAFRCRCLLLLLFVLLFVLTAGSAGAEVTNSSVIVRQIDGQFDTGYLDTVTSHEQIIYTFNHTVTRNKVRPEQQQHHGHHVSKTTSEFREP</sequence>
<evidence type="ECO:0000256" key="2">
    <source>
        <dbReference type="SAM" id="SignalP"/>
    </source>
</evidence>
<feature type="region of interest" description="Disordered" evidence="1">
    <location>
        <begin position="78"/>
        <end position="101"/>
    </location>
</feature>
<proteinExistence type="predicted"/>
<feature type="signal peptide" evidence="2">
    <location>
        <begin position="1"/>
        <end position="36"/>
    </location>
</feature>
<evidence type="ECO:0000313" key="4">
    <source>
        <dbReference type="Proteomes" id="UP000727407"/>
    </source>
</evidence>
<protein>
    <submittedName>
        <fullName evidence="3">SID1 transmembrane family member 2 isoform X1</fullName>
    </submittedName>
</protein>
<dbReference type="OrthoDB" id="8929996at2759"/>
<keyword evidence="3" id="KW-0812">Transmembrane</keyword>